<evidence type="ECO:0000259" key="1">
    <source>
        <dbReference type="Pfam" id="PF13472"/>
    </source>
</evidence>
<evidence type="ECO:0000313" key="2">
    <source>
        <dbReference type="EMBL" id="MCY9694954.1"/>
    </source>
</evidence>
<dbReference type="SUPFAM" id="SSF52266">
    <property type="entry name" value="SGNH hydrolase"/>
    <property type="match status" value="1"/>
</dbReference>
<sequence>MMRLVLFGDSITARTEGHDRPLLTIKLEEKLSGTWNIINAGVPGNNTFDALERIEKDVLIHNPDFVTVLFGANDAAFHKMVQLNDFASNLTNIVTAITSKKTILISPAPVDERIQHARNNTVLKQYAEVVRAISVTTSSHYIDLFTDMLGIHNLSVTLRGLRNDGLHFGELGYDYLSDLISNELLIISGKSLNYPESSCSRN</sequence>
<dbReference type="InterPro" id="IPR036514">
    <property type="entry name" value="SGNH_hydro_sf"/>
</dbReference>
<reference evidence="2 3" key="1">
    <citation type="submission" date="2022-05" db="EMBL/GenBank/DDBJ databases">
        <title>Genome Sequencing of Bee-Associated Microbes.</title>
        <authorList>
            <person name="Dunlap C."/>
        </authorList>
    </citation>
    <scope>NUCLEOTIDE SEQUENCE [LARGE SCALE GENOMIC DNA]</scope>
    <source>
        <strain evidence="2 3">NRRL B-14421</strain>
    </source>
</reference>
<name>A0ABT4GFJ5_9BACL</name>
<dbReference type="PANTHER" id="PTHR14209">
    <property type="entry name" value="ISOAMYL ACETATE-HYDROLYZING ESTERASE 1"/>
    <property type="match status" value="1"/>
</dbReference>
<keyword evidence="3" id="KW-1185">Reference proteome</keyword>
<dbReference type="Gene3D" id="3.40.50.1110">
    <property type="entry name" value="SGNH hydrolase"/>
    <property type="match status" value="1"/>
</dbReference>
<dbReference type="InterPro" id="IPR013830">
    <property type="entry name" value="SGNH_hydro"/>
</dbReference>
<dbReference type="Proteomes" id="UP001527099">
    <property type="component" value="Unassembled WGS sequence"/>
</dbReference>
<evidence type="ECO:0000313" key="3">
    <source>
        <dbReference type="Proteomes" id="UP001527099"/>
    </source>
</evidence>
<accession>A0ABT4GFJ5</accession>
<comment type="caution">
    <text evidence="2">The sequence shown here is derived from an EMBL/GenBank/DDBJ whole genome shotgun (WGS) entry which is preliminary data.</text>
</comment>
<dbReference type="PANTHER" id="PTHR14209:SF19">
    <property type="entry name" value="ISOAMYL ACETATE-HYDROLYZING ESTERASE 1 HOMOLOG"/>
    <property type="match status" value="1"/>
</dbReference>
<protein>
    <submittedName>
        <fullName evidence="2">GDSL-type esterase/lipase family protein</fullName>
    </submittedName>
</protein>
<gene>
    <name evidence="2" type="ORF">M5X19_18915</name>
</gene>
<proteinExistence type="predicted"/>
<feature type="domain" description="SGNH hydrolase-type esterase" evidence="1">
    <location>
        <begin position="6"/>
        <end position="174"/>
    </location>
</feature>
<dbReference type="EMBL" id="JAMDMX010000057">
    <property type="protein sequence ID" value="MCY9694954.1"/>
    <property type="molecule type" value="Genomic_DNA"/>
</dbReference>
<dbReference type="Pfam" id="PF13472">
    <property type="entry name" value="Lipase_GDSL_2"/>
    <property type="match status" value="1"/>
</dbReference>
<dbReference type="InterPro" id="IPR045136">
    <property type="entry name" value="Iah1-like"/>
</dbReference>
<organism evidence="2 3">
    <name type="scientific">Paenibacillus alginolyticus</name>
    <dbReference type="NCBI Taxonomy" id="59839"/>
    <lineage>
        <taxon>Bacteria</taxon>
        <taxon>Bacillati</taxon>
        <taxon>Bacillota</taxon>
        <taxon>Bacilli</taxon>
        <taxon>Bacillales</taxon>
        <taxon>Paenibacillaceae</taxon>
        <taxon>Paenibacillus</taxon>
    </lineage>
</organism>